<feature type="compositionally biased region" description="Polar residues" evidence="1">
    <location>
        <begin position="1"/>
        <end position="14"/>
    </location>
</feature>
<dbReference type="RefSeq" id="XP_025353309.1">
    <property type="nucleotide sequence ID" value="XM_025499463.1"/>
</dbReference>
<accession>A0A316V5Z9</accession>
<keyword evidence="3" id="KW-1185">Reference proteome</keyword>
<feature type="region of interest" description="Disordered" evidence="1">
    <location>
        <begin position="1"/>
        <end position="25"/>
    </location>
</feature>
<dbReference type="Proteomes" id="UP000245771">
    <property type="component" value="Unassembled WGS sequence"/>
</dbReference>
<dbReference type="AlphaFoldDB" id="A0A316V5Z9"/>
<evidence type="ECO:0000313" key="3">
    <source>
        <dbReference type="Proteomes" id="UP000245771"/>
    </source>
</evidence>
<evidence type="ECO:0000256" key="1">
    <source>
        <dbReference type="SAM" id="MobiDB-lite"/>
    </source>
</evidence>
<protein>
    <submittedName>
        <fullName evidence="2">Uncharacterized protein</fullName>
    </submittedName>
</protein>
<reference evidence="2 3" key="1">
    <citation type="journal article" date="2018" name="Mol. Biol. Evol.">
        <title>Broad Genomic Sampling Reveals a Smut Pathogenic Ancestry of the Fungal Clade Ustilaginomycotina.</title>
        <authorList>
            <person name="Kijpornyongpan T."/>
            <person name="Mondo S.J."/>
            <person name="Barry K."/>
            <person name="Sandor L."/>
            <person name="Lee J."/>
            <person name="Lipzen A."/>
            <person name="Pangilinan J."/>
            <person name="LaButti K."/>
            <person name="Hainaut M."/>
            <person name="Henrissat B."/>
            <person name="Grigoriev I.V."/>
            <person name="Spatafora J.W."/>
            <person name="Aime M.C."/>
        </authorList>
    </citation>
    <scope>NUCLEOTIDE SEQUENCE [LARGE SCALE GENOMIC DNA]</scope>
    <source>
        <strain evidence="2 3">MCA 3882</strain>
    </source>
</reference>
<feature type="compositionally biased region" description="Polar residues" evidence="1">
    <location>
        <begin position="118"/>
        <end position="136"/>
    </location>
</feature>
<dbReference type="GeneID" id="37021244"/>
<dbReference type="EMBL" id="KZ819605">
    <property type="protein sequence ID" value="PWN33007.1"/>
    <property type="molecule type" value="Genomic_DNA"/>
</dbReference>
<sequence>MVTTYADQRSSNGAEGSAYGSGGNMSQENNAGVSSLYATCSRVPLIKSPAVRVPPPITLPNNLHPLPPNLQEYFVYPFNLEHFVLENADRREKARKQDMLKRAPGWNEDGKVLEPTRRPTSMQSFDESQTQQQTGIGINERNEIDEIADMLDRLDKT</sequence>
<feature type="compositionally biased region" description="Basic and acidic residues" evidence="1">
    <location>
        <begin position="108"/>
        <end position="117"/>
    </location>
</feature>
<proteinExistence type="predicted"/>
<organism evidence="2 3">
    <name type="scientific">Meira miltonrushii</name>
    <dbReference type="NCBI Taxonomy" id="1280837"/>
    <lineage>
        <taxon>Eukaryota</taxon>
        <taxon>Fungi</taxon>
        <taxon>Dikarya</taxon>
        <taxon>Basidiomycota</taxon>
        <taxon>Ustilaginomycotina</taxon>
        <taxon>Exobasidiomycetes</taxon>
        <taxon>Exobasidiales</taxon>
        <taxon>Brachybasidiaceae</taxon>
        <taxon>Meira</taxon>
    </lineage>
</organism>
<dbReference type="OrthoDB" id="2506317at2759"/>
<gene>
    <name evidence="2" type="ORF">FA14DRAFT_162178</name>
</gene>
<evidence type="ECO:0000313" key="2">
    <source>
        <dbReference type="EMBL" id="PWN33007.1"/>
    </source>
</evidence>
<dbReference type="InParanoid" id="A0A316V5Z9"/>
<name>A0A316V5Z9_9BASI</name>
<feature type="region of interest" description="Disordered" evidence="1">
    <location>
        <begin position="95"/>
        <end position="144"/>
    </location>
</feature>